<dbReference type="Gene3D" id="3.40.50.300">
    <property type="entry name" value="P-loop containing nucleotide triphosphate hydrolases"/>
    <property type="match status" value="1"/>
</dbReference>
<name>A0A9W8KBJ8_9AGAR</name>
<evidence type="ECO:0000256" key="1">
    <source>
        <dbReference type="SAM" id="Coils"/>
    </source>
</evidence>
<keyword evidence="4" id="KW-1185">Reference proteome</keyword>
<dbReference type="Pfam" id="PF01926">
    <property type="entry name" value="MMR_HSR1"/>
    <property type="match status" value="1"/>
</dbReference>
<keyword evidence="1" id="KW-0175">Coiled coil</keyword>
<dbReference type="AlphaFoldDB" id="A0A9W8KBJ8"/>
<dbReference type="OrthoDB" id="8954335at2759"/>
<dbReference type="SUPFAM" id="SSF52540">
    <property type="entry name" value="P-loop containing nucleoside triphosphate hydrolases"/>
    <property type="match status" value="1"/>
</dbReference>
<dbReference type="Proteomes" id="UP001148786">
    <property type="component" value="Unassembled WGS sequence"/>
</dbReference>
<proteinExistence type="predicted"/>
<protein>
    <recommendedName>
        <fullName evidence="2">G domain-containing protein</fullName>
    </recommendedName>
</protein>
<feature type="domain" description="G" evidence="2">
    <location>
        <begin position="22"/>
        <end position="89"/>
    </location>
</feature>
<organism evidence="3 4">
    <name type="scientific">Agrocybe chaxingu</name>
    <dbReference type="NCBI Taxonomy" id="84603"/>
    <lineage>
        <taxon>Eukaryota</taxon>
        <taxon>Fungi</taxon>
        <taxon>Dikarya</taxon>
        <taxon>Basidiomycota</taxon>
        <taxon>Agaricomycotina</taxon>
        <taxon>Agaricomycetes</taxon>
        <taxon>Agaricomycetidae</taxon>
        <taxon>Agaricales</taxon>
        <taxon>Agaricineae</taxon>
        <taxon>Strophariaceae</taxon>
        <taxon>Agrocybe</taxon>
    </lineage>
</organism>
<reference evidence="3" key="1">
    <citation type="submission" date="2022-07" db="EMBL/GenBank/DDBJ databases">
        <title>Genome Sequence of Agrocybe chaxingu.</title>
        <authorList>
            <person name="Buettner E."/>
        </authorList>
    </citation>
    <scope>NUCLEOTIDE SEQUENCE</scope>
    <source>
        <strain evidence="3">MP-N11</strain>
    </source>
</reference>
<dbReference type="InterPro" id="IPR027417">
    <property type="entry name" value="P-loop_NTPase"/>
</dbReference>
<evidence type="ECO:0000313" key="3">
    <source>
        <dbReference type="EMBL" id="KAJ3513208.1"/>
    </source>
</evidence>
<sequence>MQPKLSPENIEVGKTRQDDIIIALMGPTGSGKSHFIDALFRTAAQHQRAGSSLESCTKKTQAIRLRNHPRYGDRLVLVDTPGFNDTQKSDFEVLKLISDWLKKSYAAGVKLTGIAFFHRISDNRMAGTPHRNLRMFGELCGDKAAHNVVLVSTMWDTLERRTGEERERQLKQYFWKKMIEHGASVDRFENTSQSAWSIIDNIIERADVQEALLLQEEMVDLGMRLNETSAGMVLLDSLQRLMATQQRVLEELSRQQGSRNNPRDTAELRREYERLQEDLEKTFAEAKAMKISLPRRICLFFRRSKSFGSYAFIFLR</sequence>
<dbReference type="GO" id="GO:0005525">
    <property type="term" value="F:GTP binding"/>
    <property type="evidence" value="ECO:0007669"/>
    <property type="project" value="InterPro"/>
</dbReference>
<comment type="caution">
    <text evidence="3">The sequence shown here is derived from an EMBL/GenBank/DDBJ whole genome shotgun (WGS) entry which is preliminary data.</text>
</comment>
<evidence type="ECO:0000259" key="2">
    <source>
        <dbReference type="Pfam" id="PF01926"/>
    </source>
</evidence>
<gene>
    <name evidence="3" type="ORF">NLJ89_g3076</name>
</gene>
<accession>A0A9W8KBJ8</accession>
<evidence type="ECO:0000313" key="4">
    <source>
        <dbReference type="Proteomes" id="UP001148786"/>
    </source>
</evidence>
<feature type="coiled-coil region" evidence="1">
    <location>
        <begin position="235"/>
        <end position="292"/>
    </location>
</feature>
<dbReference type="EMBL" id="JANKHO010000211">
    <property type="protein sequence ID" value="KAJ3513208.1"/>
    <property type="molecule type" value="Genomic_DNA"/>
</dbReference>
<dbReference type="InterPro" id="IPR006073">
    <property type="entry name" value="GTP-bd"/>
</dbReference>